<feature type="domain" description="Agd3 CBM87" evidence="3">
    <location>
        <begin position="79"/>
        <end position="182"/>
    </location>
</feature>
<evidence type="ECO:0000313" key="5">
    <source>
        <dbReference type="Proteomes" id="UP000192674"/>
    </source>
</evidence>
<dbReference type="RefSeq" id="WP_084433550.1">
    <property type="nucleotide sequence ID" value="NZ_FWXV01000012.1"/>
</dbReference>
<sequence>MQARALARNLSTIFLLCMAVVMVVVTLMSPTAAERDAAVAASRTFTMPPVPPLPPKELVPVRSSQPARPPGPGEGVALRQLIIAVDANDPGLAAWKSILDTIGSPYDVVLARHEPFDLNRLVRPDGVGRYQSILLSDAQLPATDDTDNPTSVFDSAKWTALWDYEKKFGVRQVALSARPGTVPEDYCLRPGTEQTVDGNAVQATMTQPGAGVFQQLKPDAKLPIANANIQLASLQPGCSAEPLLTIGSGVIGVRSDAPDGRQRIALSFETYVEERILDLLGHGLLRWATKGVFIGEKRHWINVDVDDWFNSTLRVYPDGAEGAYRLTGPEVVGVKKEQDALRAAFPLARDFTLNLPYNAGLFDPNAPAVCSPEVKADELSAYSKCMVNEFRWLNHTYSHPAMHTTSYERNRKEIADNLTAAAEGGIPVPVSILKTPEYSGLGAYRTDPNSRTEEPKDHGLRASNKDLLKAMSDLGVKYIHGDMSHAGQRPECFNCGIYHPLQPDVMVIPDWPTDIEFEAATPEEQTVLYNLTYGKNGTDEGHFSKDLTYEEITDREAELALKNMISGSAYAHTVHQANMHQYAKERSLTFDWVRVLVQKYSNLYQVPLRNPDWVSLAQYVKGRNTHFDVLKRNEDPVWNRVTNQISHTPGGDGLLYITGLDTKPATAADQVLPDAAENYGTDSVSRVNISQGSTVTLSAKPRS</sequence>
<evidence type="ECO:0000313" key="4">
    <source>
        <dbReference type="EMBL" id="SMD25672.1"/>
    </source>
</evidence>
<evidence type="ECO:0000259" key="3">
    <source>
        <dbReference type="Pfam" id="PF25116"/>
    </source>
</evidence>
<dbReference type="OrthoDB" id="53191at2"/>
<dbReference type="AlphaFoldDB" id="A0A1W2FVB0"/>
<evidence type="ECO:0000259" key="2">
    <source>
        <dbReference type="Pfam" id="PF25115"/>
    </source>
</evidence>
<accession>A0A1W2FVB0</accession>
<dbReference type="Pfam" id="PF25116">
    <property type="entry name" value="CBM87_Agd3"/>
    <property type="match status" value="1"/>
</dbReference>
<reference evidence="4 5" key="1">
    <citation type="submission" date="2017-04" db="EMBL/GenBank/DDBJ databases">
        <authorList>
            <person name="Afonso C.L."/>
            <person name="Miller P.J."/>
            <person name="Scott M.A."/>
            <person name="Spackman E."/>
            <person name="Goraichik I."/>
            <person name="Dimitrov K.M."/>
            <person name="Suarez D.L."/>
            <person name="Swayne D.E."/>
        </authorList>
    </citation>
    <scope>NUCLEOTIDE SEQUENCE [LARGE SCALE GENOMIC DNA]</scope>
    <source>
        <strain evidence="4 5">DSM 43828</strain>
    </source>
</reference>
<dbReference type="Proteomes" id="UP000192674">
    <property type="component" value="Unassembled WGS sequence"/>
</dbReference>
<keyword evidence="5" id="KW-1185">Reference proteome</keyword>
<protein>
    <submittedName>
        <fullName evidence="4">Uncharacterized protein</fullName>
    </submittedName>
</protein>
<feature type="compositionally biased region" description="Basic and acidic residues" evidence="1">
    <location>
        <begin position="448"/>
        <end position="461"/>
    </location>
</feature>
<feature type="domain" description="Agd3 deacetylase" evidence="2">
    <location>
        <begin position="375"/>
        <end position="624"/>
    </location>
</feature>
<proteinExistence type="predicted"/>
<feature type="region of interest" description="Disordered" evidence="1">
    <location>
        <begin position="442"/>
        <end position="461"/>
    </location>
</feature>
<dbReference type="InterPro" id="IPR056827">
    <property type="entry name" value="CBM87_Agd3"/>
</dbReference>
<dbReference type="EMBL" id="FWXV01000012">
    <property type="protein sequence ID" value="SMD25672.1"/>
    <property type="molecule type" value="Genomic_DNA"/>
</dbReference>
<gene>
    <name evidence="4" type="ORF">SAMN05661093_09256</name>
</gene>
<name>A0A1W2FVB0_KIBAR</name>
<dbReference type="Pfam" id="PF25115">
    <property type="entry name" value="Agd3_CE"/>
    <property type="match status" value="1"/>
</dbReference>
<evidence type="ECO:0000256" key="1">
    <source>
        <dbReference type="SAM" id="MobiDB-lite"/>
    </source>
</evidence>
<dbReference type="InterPro" id="IPR056826">
    <property type="entry name" value="Agd3_CE"/>
</dbReference>
<organism evidence="4 5">
    <name type="scientific">Kibdelosporangium aridum</name>
    <dbReference type="NCBI Taxonomy" id="2030"/>
    <lineage>
        <taxon>Bacteria</taxon>
        <taxon>Bacillati</taxon>
        <taxon>Actinomycetota</taxon>
        <taxon>Actinomycetes</taxon>
        <taxon>Pseudonocardiales</taxon>
        <taxon>Pseudonocardiaceae</taxon>
        <taxon>Kibdelosporangium</taxon>
    </lineage>
</organism>